<dbReference type="SUPFAM" id="SSF51206">
    <property type="entry name" value="cAMP-binding domain-like"/>
    <property type="match status" value="2"/>
</dbReference>
<accession>X6MLY6</accession>
<evidence type="ECO:0000256" key="6">
    <source>
        <dbReference type="SAM" id="MobiDB-lite"/>
    </source>
</evidence>
<comment type="caution">
    <text evidence="9">The sequence shown here is derived from an EMBL/GenBank/DDBJ whole genome shotgun (WGS) entry which is preliminary data.</text>
</comment>
<dbReference type="InterPro" id="IPR018490">
    <property type="entry name" value="cNMP-bd_dom_sf"/>
</dbReference>
<dbReference type="AlphaFoldDB" id="X6MLY6"/>
<evidence type="ECO:0000256" key="1">
    <source>
        <dbReference type="ARBA" id="ARBA00022527"/>
    </source>
</evidence>
<keyword evidence="1" id="KW-0723">Serine/threonine-protein kinase</keyword>
<feature type="domain" description="Cyclic nucleotide-binding" evidence="8">
    <location>
        <begin position="132"/>
        <end position="242"/>
    </location>
</feature>
<feature type="region of interest" description="Disordered" evidence="6">
    <location>
        <begin position="250"/>
        <end position="290"/>
    </location>
</feature>
<keyword evidence="3" id="KW-0547">Nucleotide-binding</keyword>
<dbReference type="PROSITE" id="PS50042">
    <property type="entry name" value="CNMP_BINDING_3"/>
    <property type="match status" value="2"/>
</dbReference>
<dbReference type="SMART" id="SM00220">
    <property type="entry name" value="S_TKc"/>
    <property type="match status" value="1"/>
</dbReference>
<evidence type="ECO:0000259" key="8">
    <source>
        <dbReference type="PROSITE" id="PS50042"/>
    </source>
</evidence>
<organism evidence="9 10">
    <name type="scientific">Reticulomyxa filosa</name>
    <dbReference type="NCBI Taxonomy" id="46433"/>
    <lineage>
        <taxon>Eukaryota</taxon>
        <taxon>Sar</taxon>
        <taxon>Rhizaria</taxon>
        <taxon>Retaria</taxon>
        <taxon>Foraminifera</taxon>
        <taxon>Monothalamids</taxon>
        <taxon>Reticulomyxidae</taxon>
        <taxon>Reticulomyxa</taxon>
    </lineage>
</organism>
<dbReference type="Gene3D" id="1.10.510.10">
    <property type="entry name" value="Transferase(Phosphotransferase) domain 1"/>
    <property type="match status" value="1"/>
</dbReference>
<evidence type="ECO:0000259" key="7">
    <source>
        <dbReference type="PROSITE" id="PS50011"/>
    </source>
</evidence>
<dbReference type="Pfam" id="PF00027">
    <property type="entry name" value="cNMP_binding"/>
    <property type="match status" value="1"/>
</dbReference>
<feature type="domain" description="Protein kinase" evidence="7">
    <location>
        <begin position="311"/>
        <end position="469"/>
    </location>
</feature>
<dbReference type="Gene3D" id="2.60.120.10">
    <property type="entry name" value="Jelly Rolls"/>
    <property type="match status" value="2"/>
</dbReference>
<keyword evidence="4" id="KW-0418">Kinase</keyword>
<reference evidence="9 10" key="1">
    <citation type="journal article" date="2013" name="Curr. Biol.">
        <title>The Genome of the Foraminiferan Reticulomyxa filosa.</title>
        <authorList>
            <person name="Glockner G."/>
            <person name="Hulsmann N."/>
            <person name="Schleicher M."/>
            <person name="Noegel A.A."/>
            <person name="Eichinger L."/>
            <person name="Gallinger C."/>
            <person name="Pawlowski J."/>
            <person name="Sierra R."/>
            <person name="Euteneuer U."/>
            <person name="Pillet L."/>
            <person name="Moustafa A."/>
            <person name="Platzer M."/>
            <person name="Groth M."/>
            <person name="Szafranski K."/>
            <person name="Schliwa M."/>
        </authorList>
    </citation>
    <scope>NUCLEOTIDE SEQUENCE [LARGE SCALE GENOMIC DNA]</scope>
</reference>
<dbReference type="CDD" id="cd00038">
    <property type="entry name" value="CAP_ED"/>
    <property type="match status" value="2"/>
</dbReference>
<dbReference type="EMBL" id="ASPP01020212">
    <property type="protein sequence ID" value="ETO14100.1"/>
    <property type="molecule type" value="Genomic_DNA"/>
</dbReference>
<gene>
    <name evidence="9" type="ORF">RFI_23266</name>
</gene>
<dbReference type="Proteomes" id="UP000023152">
    <property type="component" value="Unassembled WGS sequence"/>
</dbReference>
<dbReference type="OMA" id="INERNIM"/>
<evidence type="ECO:0000256" key="3">
    <source>
        <dbReference type="ARBA" id="ARBA00022741"/>
    </source>
</evidence>
<dbReference type="InterPro" id="IPR014710">
    <property type="entry name" value="RmlC-like_jellyroll"/>
</dbReference>
<dbReference type="GO" id="GO:0005524">
    <property type="term" value="F:ATP binding"/>
    <property type="evidence" value="ECO:0007669"/>
    <property type="project" value="UniProtKB-KW"/>
</dbReference>
<dbReference type="Pfam" id="PF00069">
    <property type="entry name" value="Pkinase"/>
    <property type="match status" value="1"/>
</dbReference>
<keyword evidence="2" id="KW-0808">Transferase</keyword>
<keyword evidence="5" id="KW-0067">ATP-binding</keyword>
<dbReference type="PANTHER" id="PTHR24353">
    <property type="entry name" value="CYCLIC NUCLEOTIDE-DEPENDENT PROTEIN KINASE"/>
    <property type="match status" value="1"/>
</dbReference>
<dbReference type="PANTHER" id="PTHR24353:SF143">
    <property type="entry name" value="PROTEIN KINASE DOMAIN-CONTAINING PROTEIN"/>
    <property type="match status" value="1"/>
</dbReference>
<name>X6MLY6_RETFI</name>
<proteinExistence type="predicted"/>
<evidence type="ECO:0000313" key="9">
    <source>
        <dbReference type="EMBL" id="ETO14100.1"/>
    </source>
</evidence>
<evidence type="ECO:0000256" key="2">
    <source>
        <dbReference type="ARBA" id="ARBA00022679"/>
    </source>
</evidence>
<dbReference type="InterPro" id="IPR000719">
    <property type="entry name" value="Prot_kinase_dom"/>
</dbReference>
<dbReference type="SUPFAM" id="SSF56112">
    <property type="entry name" value="Protein kinase-like (PK-like)"/>
    <property type="match status" value="1"/>
</dbReference>
<evidence type="ECO:0000313" key="10">
    <source>
        <dbReference type="Proteomes" id="UP000023152"/>
    </source>
</evidence>
<protein>
    <submittedName>
        <fullName evidence="9">Uncharacterized protein</fullName>
    </submittedName>
</protein>
<evidence type="ECO:0000256" key="5">
    <source>
        <dbReference type="ARBA" id="ARBA00022840"/>
    </source>
</evidence>
<sequence length="469" mass="53075">MLFEPLGTKMIKKAVSQMYAIELRKGERIICKGKPNQAFFVVEKGRLRGDVDDPSTNTDTNSNTNASANKREYEYYQRKDTFGESALLCGEQPNCTIDALDSCRVWALDADVFMQIKKMRTEKLRMLQSISPFKKCTVEQLQIICDHLRCFTYWRGDKITTEGENATFFQIIVCGEAKGLKYNSKKCKEVVVQKYEAKDGGSPLYFGDKEIKCDSAHELTVKVTSDTLKCHALPITVFKQIMDELEEEEKDIDVNGHGSSGSRDKINIDEKKLTDNGEGSVTGSLREVTPEPKCDPLSKFVNRVNCSLNDLKQIGILGSGAFGTVSLVEDVTTGTTYSLKKIRKNKVVDCAQEKHVLNERQILGSLDNNFCVKLYATYKDALNVYLLLEPILGGELFYVLRYNKRFKEPVARFFASCVVCAFEYIHKKNLIFRDLKLENLLVASNGYCKLIDFGFAKVQNELHSLLLKE</sequence>
<dbReference type="InterPro" id="IPR011009">
    <property type="entry name" value="Kinase-like_dom_sf"/>
</dbReference>
<dbReference type="InterPro" id="IPR000595">
    <property type="entry name" value="cNMP-bd_dom"/>
</dbReference>
<dbReference type="GO" id="GO:0005952">
    <property type="term" value="C:cAMP-dependent protein kinase complex"/>
    <property type="evidence" value="ECO:0007669"/>
    <property type="project" value="TreeGrafter"/>
</dbReference>
<feature type="domain" description="Cyclic nucleotide-binding" evidence="8">
    <location>
        <begin position="2"/>
        <end position="116"/>
    </location>
</feature>
<dbReference type="Gene3D" id="3.30.200.20">
    <property type="entry name" value="Phosphorylase Kinase, domain 1"/>
    <property type="match status" value="1"/>
</dbReference>
<keyword evidence="10" id="KW-1185">Reference proteome</keyword>
<feature type="compositionally biased region" description="Basic and acidic residues" evidence="6">
    <location>
        <begin position="262"/>
        <end position="275"/>
    </location>
</feature>
<dbReference type="PROSITE" id="PS50011">
    <property type="entry name" value="PROTEIN_KINASE_DOM"/>
    <property type="match status" value="1"/>
</dbReference>
<evidence type="ECO:0000256" key="4">
    <source>
        <dbReference type="ARBA" id="ARBA00022777"/>
    </source>
</evidence>
<dbReference type="GO" id="GO:0004691">
    <property type="term" value="F:cAMP-dependent protein kinase activity"/>
    <property type="evidence" value="ECO:0007669"/>
    <property type="project" value="TreeGrafter"/>
</dbReference>